<dbReference type="AlphaFoldDB" id="A0A318U5P3"/>
<dbReference type="GO" id="GO:0004888">
    <property type="term" value="F:transmembrane signaling receptor activity"/>
    <property type="evidence" value="ECO:0007669"/>
    <property type="project" value="InterPro"/>
</dbReference>
<dbReference type="EMBL" id="QJTK01000001">
    <property type="protein sequence ID" value="PYF12896.1"/>
    <property type="molecule type" value="Genomic_DNA"/>
</dbReference>
<dbReference type="Proteomes" id="UP000247727">
    <property type="component" value="Unassembled WGS sequence"/>
</dbReference>
<proteinExistence type="inferred from homology"/>
<keyword evidence="6" id="KW-0472">Membrane</keyword>
<dbReference type="Pfam" id="PF00015">
    <property type="entry name" value="MCPsignal"/>
    <property type="match status" value="1"/>
</dbReference>
<name>A0A318U5P3_9RHOB</name>
<feature type="domain" description="HAMP" evidence="8">
    <location>
        <begin position="422"/>
        <end position="474"/>
    </location>
</feature>
<dbReference type="GO" id="GO:0006935">
    <property type="term" value="P:chemotaxis"/>
    <property type="evidence" value="ECO:0007669"/>
    <property type="project" value="UniProtKB-KW"/>
</dbReference>
<dbReference type="Gene3D" id="3.30.450.20">
    <property type="entry name" value="PAS domain"/>
    <property type="match status" value="1"/>
</dbReference>
<dbReference type="InterPro" id="IPR004090">
    <property type="entry name" value="Chemotax_Me-accpt_rcpt"/>
</dbReference>
<accession>A0A318U5P3</accession>
<feature type="region of interest" description="Disordered" evidence="5">
    <location>
        <begin position="372"/>
        <end position="404"/>
    </location>
</feature>
<dbReference type="Pfam" id="PF00672">
    <property type="entry name" value="HAMP"/>
    <property type="match status" value="1"/>
</dbReference>
<organism evidence="9 10">
    <name type="scientific">Rhodobacter viridis</name>
    <dbReference type="NCBI Taxonomy" id="1054202"/>
    <lineage>
        <taxon>Bacteria</taxon>
        <taxon>Pseudomonadati</taxon>
        <taxon>Pseudomonadota</taxon>
        <taxon>Alphaproteobacteria</taxon>
        <taxon>Rhodobacterales</taxon>
        <taxon>Rhodobacter group</taxon>
        <taxon>Rhodobacter</taxon>
    </lineage>
</organism>
<sequence length="735" mass="78073">MTLRRQILFLPLLTAVIAIVLNLSGMVLVGQRTLDTAYSKERSIAEDALWLAIDARTTQALSMAQMIAGIPAVQEAVSKHDDKAIEAMLSGSIKTMMAETGMTQLHFHVPPGTSLIRVHQLDKRGDDLTKSRPMVVEANAKDSAERGLERGRTGVGARGVAPISWQGTHVGTVEVGFDMDAKFLSEMSEDTGNEFEFYTVPPVGEAGEIARQAETTGAPPMLDNATQAQVLKTGSLDLLKDFNGVPHVGRAVVVKDFAGKPIGIYVVAAPDAMAADMLSAQAKLSAIAVALSLVIASGVAWAGGRRIAACVQRQALTTRAIAEGRIDVEIIGTERKDELGDMARALVVFRTNLEENTRMQAALQAEEKAKRRAEEVARAQEDHAEAERRQAEAAALERDRQRAEVERAEVARRTDEARARLAEQQEVVSALSKALESLASGNLHCVIETPLPGEYDQLRVHFNTAIGQLGDALVQIDESATRVDAEAGRLSQASTELAHSTERNAAALEETAAALNELTSSVSSAAEGAAQAREIAAKARANAETGAGVVSEAVAAMAEIENSSQSISRITHVIEEIAFQTNLLALNAGVEAARAGEAGRGFAVVASEVRALAQRASEAAREISQLIDTSTAQVQGGVKMVGRTGEALDQIVASVRDIFDRMGEIAASAEEQARGIVEINGAVTQLDQTTQHIANMTDMSAASGRALAVEGSELRQTVERFQLPEAGQIPQRSAA</sequence>
<evidence type="ECO:0000313" key="9">
    <source>
        <dbReference type="EMBL" id="PYF12896.1"/>
    </source>
</evidence>
<dbReference type="PRINTS" id="PR00260">
    <property type="entry name" value="CHEMTRNSDUCR"/>
</dbReference>
<dbReference type="SUPFAM" id="SSF58104">
    <property type="entry name" value="Methyl-accepting chemotaxis protein (MCP) signaling domain"/>
    <property type="match status" value="1"/>
</dbReference>
<dbReference type="InterPro" id="IPR051310">
    <property type="entry name" value="MCP_chemotaxis"/>
</dbReference>
<dbReference type="OrthoDB" id="8482111at2"/>
<dbReference type="SUPFAM" id="SSF158472">
    <property type="entry name" value="HAMP domain-like"/>
    <property type="match status" value="1"/>
</dbReference>
<dbReference type="InterPro" id="IPR029151">
    <property type="entry name" value="Sensor-like_sf"/>
</dbReference>
<evidence type="ECO:0000256" key="6">
    <source>
        <dbReference type="SAM" id="Phobius"/>
    </source>
</evidence>
<dbReference type="InterPro" id="IPR003660">
    <property type="entry name" value="HAMP_dom"/>
</dbReference>
<evidence type="ECO:0000256" key="5">
    <source>
        <dbReference type="SAM" id="MobiDB-lite"/>
    </source>
</evidence>
<dbReference type="Gene3D" id="1.10.287.950">
    <property type="entry name" value="Methyl-accepting chemotaxis protein"/>
    <property type="match status" value="1"/>
</dbReference>
<feature type="domain" description="HAMP" evidence="8">
    <location>
        <begin position="305"/>
        <end position="358"/>
    </location>
</feature>
<dbReference type="Pfam" id="PF14827">
    <property type="entry name" value="dCache_3"/>
    <property type="match status" value="1"/>
</dbReference>
<evidence type="ECO:0000259" key="8">
    <source>
        <dbReference type="PROSITE" id="PS50885"/>
    </source>
</evidence>
<dbReference type="PROSITE" id="PS50885">
    <property type="entry name" value="HAMP"/>
    <property type="match status" value="2"/>
</dbReference>
<evidence type="ECO:0000256" key="4">
    <source>
        <dbReference type="PROSITE-ProRule" id="PRU00284"/>
    </source>
</evidence>
<comment type="similarity">
    <text evidence="3">Belongs to the methyl-accepting chemotaxis (MCP) protein family.</text>
</comment>
<evidence type="ECO:0000256" key="2">
    <source>
        <dbReference type="ARBA" id="ARBA00022500"/>
    </source>
</evidence>
<dbReference type="PANTHER" id="PTHR43531:SF11">
    <property type="entry name" value="METHYL-ACCEPTING CHEMOTAXIS PROTEIN 3"/>
    <property type="match status" value="1"/>
</dbReference>
<dbReference type="SMART" id="SM00283">
    <property type="entry name" value="MA"/>
    <property type="match status" value="1"/>
</dbReference>
<evidence type="ECO:0000259" key="7">
    <source>
        <dbReference type="PROSITE" id="PS50111"/>
    </source>
</evidence>
<dbReference type="SMART" id="SM00304">
    <property type="entry name" value="HAMP"/>
    <property type="match status" value="2"/>
</dbReference>
<dbReference type="PANTHER" id="PTHR43531">
    <property type="entry name" value="PROTEIN ICFG"/>
    <property type="match status" value="1"/>
</dbReference>
<dbReference type="GO" id="GO:0016020">
    <property type="term" value="C:membrane"/>
    <property type="evidence" value="ECO:0007669"/>
    <property type="project" value="UniProtKB-SubCell"/>
</dbReference>
<evidence type="ECO:0000256" key="1">
    <source>
        <dbReference type="ARBA" id="ARBA00004370"/>
    </source>
</evidence>
<gene>
    <name evidence="9" type="ORF">C8J30_101278</name>
</gene>
<keyword evidence="6" id="KW-0812">Transmembrane</keyword>
<dbReference type="PROSITE" id="PS50111">
    <property type="entry name" value="CHEMOTAXIS_TRANSDUC_2"/>
    <property type="match status" value="1"/>
</dbReference>
<keyword evidence="4" id="KW-0807">Transducer</keyword>
<evidence type="ECO:0000256" key="3">
    <source>
        <dbReference type="ARBA" id="ARBA00029447"/>
    </source>
</evidence>
<dbReference type="InterPro" id="IPR004089">
    <property type="entry name" value="MCPsignal_dom"/>
</dbReference>
<comment type="subcellular location">
    <subcellularLocation>
        <location evidence="1">Membrane</location>
    </subcellularLocation>
</comment>
<dbReference type="SUPFAM" id="SSF103190">
    <property type="entry name" value="Sensory domain-like"/>
    <property type="match status" value="1"/>
</dbReference>
<feature type="domain" description="Methyl-accepting transducer" evidence="7">
    <location>
        <begin position="479"/>
        <end position="708"/>
    </location>
</feature>
<dbReference type="GO" id="GO:0007165">
    <property type="term" value="P:signal transduction"/>
    <property type="evidence" value="ECO:0007669"/>
    <property type="project" value="UniProtKB-KW"/>
</dbReference>
<comment type="caution">
    <text evidence="9">The sequence shown here is derived from an EMBL/GenBank/DDBJ whole genome shotgun (WGS) entry which is preliminary data.</text>
</comment>
<protein>
    <submittedName>
        <fullName evidence="9">Methyl-accepting chemotaxis protein</fullName>
    </submittedName>
</protein>
<dbReference type="Gene3D" id="6.10.340.10">
    <property type="match status" value="1"/>
</dbReference>
<keyword evidence="2" id="KW-0145">Chemotaxis</keyword>
<keyword evidence="6" id="KW-1133">Transmembrane helix</keyword>
<dbReference type="InterPro" id="IPR029150">
    <property type="entry name" value="dCache_3"/>
</dbReference>
<reference evidence="9 10" key="1">
    <citation type="submission" date="2018-06" db="EMBL/GenBank/DDBJ databases">
        <title>Genomic Encyclopedia of Type Strains, Phase III (KMG-III): the genomes of soil and plant-associated and newly described type strains.</title>
        <authorList>
            <person name="Whitman W."/>
        </authorList>
    </citation>
    <scope>NUCLEOTIDE SEQUENCE [LARGE SCALE GENOMIC DNA]</scope>
    <source>
        <strain evidence="9 10">JA737</strain>
    </source>
</reference>
<keyword evidence="10" id="KW-1185">Reference proteome</keyword>
<feature type="transmembrane region" description="Helical" evidence="6">
    <location>
        <begin position="6"/>
        <end position="30"/>
    </location>
</feature>
<evidence type="ECO:0000313" key="10">
    <source>
        <dbReference type="Proteomes" id="UP000247727"/>
    </source>
</evidence>
<dbReference type="RefSeq" id="WP_110803928.1">
    <property type="nucleotide sequence ID" value="NZ_QJTK01000001.1"/>
</dbReference>
<dbReference type="CDD" id="cd11386">
    <property type="entry name" value="MCP_signal"/>
    <property type="match status" value="1"/>
</dbReference>
<dbReference type="FunFam" id="1.10.287.950:FF:000001">
    <property type="entry name" value="Methyl-accepting chemotaxis sensory transducer"/>
    <property type="match status" value="1"/>
</dbReference>